<gene>
    <name evidence="1" type="ORF">ACFS5P_17120</name>
</gene>
<name>A0ABW5ZPH3_9BACL</name>
<evidence type="ECO:0000313" key="2">
    <source>
        <dbReference type="Proteomes" id="UP001597561"/>
    </source>
</evidence>
<evidence type="ECO:0000313" key="1">
    <source>
        <dbReference type="EMBL" id="MFD2913613.1"/>
    </source>
</evidence>
<accession>A0ABW5ZPH3</accession>
<organism evidence="1 2">
    <name type="scientific">Jeotgalibacillus terrae</name>
    <dbReference type="NCBI Taxonomy" id="587735"/>
    <lineage>
        <taxon>Bacteria</taxon>
        <taxon>Bacillati</taxon>
        <taxon>Bacillota</taxon>
        <taxon>Bacilli</taxon>
        <taxon>Bacillales</taxon>
        <taxon>Caryophanaceae</taxon>
        <taxon>Jeotgalibacillus</taxon>
    </lineage>
</organism>
<evidence type="ECO:0008006" key="3">
    <source>
        <dbReference type="Google" id="ProtNLM"/>
    </source>
</evidence>
<proteinExistence type="predicted"/>
<dbReference type="EMBL" id="JBHUPG010000033">
    <property type="protein sequence ID" value="MFD2913613.1"/>
    <property type="molecule type" value="Genomic_DNA"/>
</dbReference>
<dbReference type="RefSeq" id="WP_204730503.1">
    <property type="nucleotide sequence ID" value="NZ_JAFBDK010000018.1"/>
</dbReference>
<reference evidence="2" key="1">
    <citation type="journal article" date="2019" name="Int. J. Syst. Evol. Microbiol.">
        <title>The Global Catalogue of Microorganisms (GCM) 10K type strain sequencing project: providing services to taxonomists for standard genome sequencing and annotation.</title>
        <authorList>
            <consortium name="The Broad Institute Genomics Platform"/>
            <consortium name="The Broad Institute Genome Sequencing Center for Infectious Disease"/>
            <person name="Wu L."/>
            <person name="Ma J."/>
        </authorList>
    </citation>
    <scope>NUCLEOTIDE SEQUENCE [LARGE SCALE GENOMIC DNA]</scope>
    <source>
        <strain evidence="2">KCTC 13528</strain>
    </source>
</reference>
<dbReference type="Proteomes" id="UP001597561">
    <property type="component" value="Unassembled WGS sequence"/>
</dbReference>
<sequence length="94" mass="11006">MNQKEIEAYIIQKYQEDEQLMVRIFVEWCHENDLNPEKLYHEAYPAQPPNALLKQLNAEREPFDMTIDAGTLINVLQIFGNDDLAHIVSVYAKK</sequence>
<keyword evidence="2" id="KW-1185">Reference proteome</keyword>
<comment type="caution">
    <text evidence="1">The sequence shown here is derived from an EMBL/GenBank/DDBJ whole genome shotgun (WGS) entry which is preliminary data.</text>
</comment>
<protein>
    <recommendedName>
        <fullName evidence="3">YxiS</fullName>
    </recommendedName>
</protein>